<evidence type="ECO:0000313" key="8">
    <source>
        <dbReference type="Proteomes" id="UP000085678"/>
    </source>
</evidence>
<keyword evidence="3 7" id="KW-0812">Transmembrane</keyword>
<dbReference type="Pfam" id="PF07690">
    <property type="entry name" value="MFS_1"/>
    <property type="match status" value="1"/>
</dbReference>
<evidence type="ECO:0000256" key="3">
    <source>
        <dbReference type="ARBA" id="ARBA00022692"/>
    </source>
</evidence>
<dbReference type="RefSeq" id="XP_013396039.1">
    <property type="nucleotide sequence ID" value="XM_013540585.1"/>
</dbReference>
<protein>
    <submittedName>
        <fullName evidence="9 10">Solute carrier family 45 member 3</fullName>
    </submittedName>
</protein>
<evidence type="ECO:0000313" key="11">
    <source>
        <dbReference type="RefSeq" id="XP_013396042.1"/>
    </source>
</evidence>
<feature type="transmembrane region" description="Helical" evidence="7">
    <location>
        <begin position="509"/>
        <end position="527"/>
    </location>
</feature>
<keyword evidence="4 7" id="KW-1133">Transmembrane helix</keyword>
<dbReference type="GeneID" id="106163093"/>
<feature type="transmembrane region" description="Helical" evidence="7">
    <location>
        <begin position="413"/>
        <end position="433"/>
    </location>
</feature>
<feature type="transmembrane region" description="Helical" evidence="7">
    <location>
        <begin position="209"/>
        <end position="229"/>
    </location>
</feature>
<dbReference type="InterPro" id="IPR036259">
    <property type="entry name" value="MFS_trans_sf"/>
</dbReference>
<evidence type="ECO:0000256" key="4">
    <source>
        <dbReference type="ARBA" id="ARBA00022989"/>
    </source>
</evidence>
<name>A0A1S3IF01_LINAN</name>
<feature type="transmembrane region" description="Helical" evidence="7">
    <location>
        <begin position="96"/>
        <end position="115"/>
    </location>
</feature>
<feature type="transmembrane region" description="Helical" evidence="7">
    <location>
        <begin position="61"/>
        <end position="80"/>
    </location>
</feature>
<evidence type="ECO:0000313" key="10">
    <source>
        <dbReference type="RefSeq" id="XP_013396040.1"/>
    </source>
</evidence>
<accession>A0A1S3IF01</accession>
<proteinExistence type="inferred from homology"/>
<evidence type="ECO:0000256" key="6">
    <source>
        <dbReference type="ARBA" id="ARBA00038193"/>
    </source>
</evidence>
<gene>
    <name evidence="9 10 11 12 13" type="primary">LOC106163093</name>
</gene>
<evidence type="ECO:0000256" key="1">
    <source>
        <dbReference type="ARBA" id="ARBA00004141"/>
    </source>
</evidence>
<reference evidence="9 10" key="1">
    <citation type="submission" date="2025-04" db="UniProtKB">
        <authorList>
            <consortium name="RefSeq"/>
        </authorList>
    </citation>
    <scope>IDENTIFICATION</scope>
    <source>
        <tissue evidence="9 10">Gonads</tissue>
    </source>
</reference>
<feature type="transmembrane region" description="Helical" evidence="7">
    <location>
        <begin position="382"/>
        <end position="401"/>
    </location>
</feature>
<evidence type="ECO:0000256" key="7">
    <source>
        <dbReference type="SAM" id="Phobius"/>
    </source>
</evidence>
<comment type="subcellular location">
    <subcellularLocation>
        <location evidence="1">Membrane</location>
        <topology evidence="1">Multi-pass membrane protein</topology>
    </subcellularLocation>
</comment>
<dbReference type="OrthoDB" id="28755at2759"/>
<dbReference type="Gene3D" id="1.20.1250.20">
    <property type="entry name" value="MFS general substrate transporter like domains"/>
    <property type="match status" value="1"/>
</dbReference>
<dbReference type="InterPro" id="IPR011701">
    <property type="entry name" value="MFS"/>
</dbReference>
<dbReference type="STRING" id="7574.A0A1S3IF01"/>
<sequence length="553" mass="61218">MMDVMHADSGGTCVSTRQQPLTSLQLILLNALACGVEFSMTAGFTYIPPMLLKVGISESKMSYIIGMGPLLAFFAVPLIGRSSDQCRSRFGRRRPFIFVLSMFVIVALILIPQGVHLGEAIIPGSPWGRSVGVALLVFGVIMLDFAAESCMNPCEALLSDACRYTGQFNRGFTYYSSMVSLGGCIGYSITAVDWKGSILGQLFKSQEQIAFTIIIVMFVLSVCTTLYVAQETPLQSVDDRSLISASSDEGEALTQEKISLKNGGIFANGSGLISASQKTAIVATVEKCTSPFKNRCLLNCRSLLNMIWLKIYRKLPRTVQRIIDIPPILRPLWLAMMCSWTAIMGFNLFFSDFVGQAVYRGNPNAEDGTILQMLYDEGVRTASWGLFLHCVTAGIYGIYFIEKLVVAYGTTVTYLFGLLTFSIAMVAMLQFPYVVVVNFSASITGFAYATIHTIPYMLVSMYHQHKEIYFTDNPRGIASDFAVLDSTYYLSQVLLSSFMGYIVEWTGSVYFYIWSALLFGLLACYTIPKIVSTKQEMVAFHNNLLQAERMRGH</sequence>
<keyword evidence="8" id="KW-1185">Reference proteome</keyword>
<keyword evidence="5 7" id="KW-0472">Membrane</keyword>
<dbReference type="GO" id="GO:0008506">
    <property type="term" value="F:sucrose:proton symporter activity"/>
    <property type="evidence" value="ECO:0007669"/>
    <property type="project" value="TreeGrafter"/>
</dbReference>
<dbReference type="FunFam" id="1.20.1250.20:FF:000193">
    <property type="entry name" value="Solute carrier family 45 member 3"/>
    <property type="match status" value="1"/>
</dbReference>
<dbReference type="KEGG" id="lak:106163093"/>
<dbReference type="RefSeq" id="XP_013396040.1">
    <property type="nucleotide sequence ID" value="XM_013540586.1"/>
</dbReference>
<dbReference type="PANTHER" id="PTHR19432">
    <property type="entry name" value="SUGAR TRANSPORTER"/>
    <property type="match status" value="1"/>
</dbReference>
<dbReference type="OMA" id="SQAFAMF"/>
<dbReference type="PANTHER" id="PTHR19432:SF37">
    <property type="entry name" value="SOLUTE CARRIER FAMILY 45 MEMBER 3"/>
    <property type="match status" value="1"/>
</dbReference>
<feature type="transmembrane region" description="Helical" evidence="7">
    <location>
        <begin position="27"/>
        <end position="49"/>
    </location>
</feature>
<dbReference type="AlphaFoldDB" id="A0A1S3IF01"/>
<feature type="transmembrane region" description="Helical" evidence="7">
    <location>
        <begin position="439"/>
        <end position="460"/>
    </location>
</feature>
<comment type="similarity">
    <text evidence="6">Belongs to the glycoside-pentoside-hexuronide (GPH) cation symporter transporter (TC 2.A.2) family.</text>
</comment>
<evidence type="ECO:0000313" key="9">
    <source>
        <dbReference type="RefSeq" id="XP_013396039.1"/>
    </source>
</evidence>
<organism evidence="8 9">
    <name type="scientific">Lingula anatina</name>
    <name type="common">Brachiopod</name>
    <name type="synonym">Lingula unguis</name>
    <dbReference type="NCBI Taxonomy" id="7574"/>
    <lineage>
        <taxon>Eukaryota</taxon>
        <taxon>Metazoa</taxon>
        <taxon>Spiralia</taxon>
        <taxon>Lophotrochozoa</taxon>
        <taxon>Brachiopoda</taxon>
        <taxon>Linguliformea</taxon>
        <taxon>Lingulata</taxon>
        <taxon>Lingulida</taxon>
        <taxon>Linguloidea</taxon>
        <taxon>Lingulidae</taxon>
        <taxon>Lingula</taxon>
    </lineage>
</organism>
<evidence type="ECO:0000313" key="12">
    <source>
        <dbReference type="RefSeq" id="XP_013396043.1"/>
    </source>
</evidence>
<keyword evidence="2" id="KW-0813">Transport</keyword>
<evidence type="ECO:0000256" key="5">
    <source>
        <dbReference type="ARBA" id="ARBA00023136"/>
    </source>
</evidence>
<dbReference type="Proteomes" id="UP000085678">
    <property type="component" value="Unplaced"/>
</dbReference>
<feature type="transmembrane region" description="Helical" evidence="7">
    <location>
        <begin position="127"/>
        <end position="147"/>
    </location>
</feature>
<dbReference type="RefSeq" id="XP_013396042.1">
    <property type="nucleotide sequence ID" value="XM_013540588.1"/>
</dbReference>
<dbReference type="RefSeq" id="XP_013396043.1">
    <property type="nucleotide sequence ID" value="XM_013540589.1"/>
</dbReference>
<dbReference type="RefSeq" id="XP_013396044.1">
    <property type="nucleotide sequence ID" value="XM_013540590.1"/>
</dbReference>
<dbReference type="SUPFAM" id="SSF103473">
    <property type="entry name" value="MFS general substrate transporter"/>
    <property type="match status" value="1"/>
</dbReference>
<evidence type="ECO:0000256" key="2">
    <source>
        <dbReference type="ARBA" id="ARBA00022448"/>
    </source>
</evidence>
<dbReference type="GO" id="GO:0016020">
    <property type="term" value="C:membrane"/>
    <property type="evidence" value="ECO:0007669"/>
    <property type="project" value="UniProtKB-SubCell"/>
</dbReference>
<evidence type="ECO:0000313" key="13">
    <source>
        <dbReference type="RefSeq" id="XP_013396044.1"/>
    </source>
</evidence>
<feature type="transmembrane region" description="Helical" evidence="7">
    <location>
        <begin position="172"/>
        <end position="189"/>
    </location>
</feature>